<name>A0A8S1FDW9_9PELO</name>
<dbReference type="PANTHER" id="PTHR19376">
    <property type="entry name" value="DNA-DIRECTED RNA POLYMERASE"/>
    <property type="match status" value="1"/>
</dbReference>
<feature type="region of interest" description="Disordered" evidence="12">
    <location>
        <begin position="1389"/>
        <end position="1490"/>
    </location>
</feature>
<comment type="caution">
    <text evidence="14">The sequence shown here is derived from an EMBL/GenBank/DDBJ whole genome shotgun (WGS) entry which is preliminary data.</text>
</comment>
<proteinExistence type="inferred from homology"/>
<dbReference type="Gene3D" id="6.20.50.80">
    <property type="match status" value="1"/>
</dbReference>
<keyword evidence="8" id="KW-0460">Magnesium</keyword>
<dbReference type="InterPro" id="IPR006592">
    <property type="entry name" value="RNA_pol_N"/>
</dbReference>
<keyword evidence="5 11" id="KW-0548">Nucleotidyltransferase</keyword>
<feature type="compositionally biased region" description="Acidic residues" evidence="12">
    <location>
        <begin position="1471"/>
        <end position="1490"/>
    </location>
</feature>
<comment type="similarity">
    <text evidence="2 11">Belongs to the RNA polymerase beta' chain family.</text>
</comment>
<dbReference type="InterPro" id="IPR007083">
    <property type="entry name" value="RNA_pol_Rpb1_4"/>
</dbReference>
<evidence type="ECO:0000313" key="14">
    <source>
        <dbReference type="EMBL" id="CAB3411185.1"/>
    </source>
</evidence>
<dbReference type="Gene3D" id="4.10.860.120">
    <property type="entry name" value="RNA polymerase II, clamp domain"/>
    <property type="match status" value="1"/>
</dbReference>
<dbReference type="EMBL" id="CADEPM010000012">
    <property type="protein sequence ID" value="CAB3411185.1"/>
    <property type="molecule type" value="Genomic_DNA"/>
</dbReference>
<feature type="compositionally biased region" description="Acidic residues" evidence="12">
    <location>
        <begin position="1451"/>
        <end position="1460"/>
    </location>
</feature>
<dbReference type="InterPro" id="IPR007081">
    <property type="entry name" value="RNA_pol_Rpb1_5"/>
</dbReference>
<dbReference type="InterPro" id="IPR047107">
    <property type="entry name" value="DNA-dir_RNA_pol1_lsu_C"/>
</dbReference>
<dbReference type="EC" id="2.7.7.6" evidence="11"/>
<dbReference type="Pfam" id="PF04983">
    <property type="entry name" value="RNA_pol_Rpb1_3"/>
    <property type="match status" value="1"/>
</dbReference>
<evidence type="ECO:0000256" key="11">
    <source>
        <dbReference type="RuleBase" id="RU004279"/>
    </source>
</evidence>
<dbReference type="SUPFAM" id="SSF64484">
    <property type="entry name" value="beta and beta-prime subunits of DNA dependent RNA-polymerase"/>
    <property type="match status" value="1"/>
</dbReference>
<keyword evidence="10" id="KW-0539">Nucleus</keyword>
<keyword evidence="6" id="KW-0479">Metal-binding</keyword>
<dbReference type="Pfam" id="PF04998">
    <property type="entry name" value="RNA_pol_Rpb1_5"/>
    <property type="match status" value="1"/>
</dbReference>
<dbReference type="GO" id="GO:0005736">
    <property type="term" value="C:RNA polymerase I complex"/>
    <property type="evidence" value="ECO:0007669"/>
    <property type="project" value="TreeGrafter"/>
</dbReference>
<dbReference type="Pfam" id="PF00623">
    <property type="entry name" value="RNA_pol_Rpb1_2"/>
    <property type="match status" value="1"/>
</dbReference>
<accession>A0A8S1FDW9</accession>
<keyword evidence="3 11" id="KW-0240">DNA-directed RNA polymerase</keyword>
<dbReference type="Pfam" id="PF05000">
    <property type="entry name" value="RNA_pol_Rpb1_4"/>
    <property type="match status" value="1"/>
</dbReference>
<dbReference type="InterPro" id="IPR000722">
    <property type="entry name" value="RNA_pol_asu"/>
</dbReference>
<comment type="function">
    <text evidence="11">DNA-dependent RNA polymerase catalyzes the transcription of DNA into RNA using the four ribonucleoside triphosphates as substrates.</text>
</comment>
<dbReference type="Gene3D" id="2.40.40.20">
    <property type="match status" value="1"/>
</dbReference>
<keyword evidence="7" id="KW-0862">Zinc</keyword>
<feature type="compositionally biased region" description="Basic and acidic residues" evidence="12">
    <location>
        <begin position="1420"/>
        <end position="1450"/>
    </location>
</feature>
<keyword evidence="9 11" id="KW-0804">Transcription</keyword>
<feature type="compositionally biased region" description="Polar residues" evidence="12">
    <location>
        <begin position="1399"/>
        <end position="1416"/>
    </location>
</feature>
<evidence type="ECO:0000259" key="13">
    <source>
        <dbReference type="SMART" id="SM00663"/>
    </source>
</evidence>
<keyword evidence="4 11" id="KW-0808">Transferase</keyword>
<dbReference type="InterPro" id="IPR044893">
    <property type="entry name" value="RNA_pol_Rpb1_clamp_domain"/>
</dbReference>
<dbReference type="InterPro" id="IPR042102">
    <property type="entry name" value="RNA_pol_Rpb1_3_sf"/>
</dbReference>
<dbReference type="Proteomes" id="UP000494206">
    <property type="component" value="Unassembled WGS sequence"/>
</dbReference>
<dbReference type="Pfam" id="PF04997">
    <property type="entry name" value="RNA_pol_Rpb1_1"/>
    <property type="match status" value="1"/>
</dbReference>
<dbReference type="FunFam" id="2.40.40.20:FF:000019">
    <property type="entry name" value="DNA-directed RNA polymerase II subunit RPB1"/>
    <property type="match status" value="1"/>
</dbReference>
<dbReference type="Gene3D" id="6.10.250.2940">
    <property type="match status" value="1"/>
</dbReference>
<evidence type="ECO:0000256" key="1">
    <source>
        <dbReference type="ARBA" id="ARBA00004123"/>
    </source>
</evidence>
<keyword evidence="15" id="KW-1185">Reference proteome</keyword>
<evidence type="ECO:0000256" key="9">
    <source>
        <dbReference type="ARBA" id="ARBA00023163"/>
    </source>
</evidence>
<reference evidence="14 15" key="1">
    <citation type="submission" date="2020-04" db="EMBL/GenBank/DDBJ databases">
        <authorList>
            <person name="Laetsch R D."/>
            <person name="Stevens L."/>
            <person name="Kumar S."/>
            <person name="Blaxter L. M."/>
        </authorList>
    </citation>
    <scope>NUCLEOTIDE SEQUENCE [LARGE SCALE GENOMIC DNA]</scope>
</reference>
<evidence type="ECO:0000256" key="10">
    <source>
        <dbReference type="ARBA" id="ARBA00023242"/>
    </source>
</evidence>
<dbReference type="InterPro" id="IPR007080">
    <property type="entry name" value="RNA_pol_Rpb1_1"/>
</dbReference>
<feature type="region of interest" description="Disordered" evidence="12">
    <location>
        <begin position="265"/>
        <end position="284"/>
    </location>
</feature>
<dbReference type="OrthoDB" id="270392at2759"/>
<dbReference type="Gene3D" id="1.10.274.100">
    <property type="entry name" value="RNA polymerase Rpb1, domain 3"/>
    <property type="match status" value="1"/>
</dbReference>
<evidence type="ECO:0000256" key="4">
    <source>
        <dbReference type="ARBA" id="ARBA00022679"/>
    </source>
</evidence>
<dbReference type="GO" id="GO:0003677">
    <property type="term" value="F:DNA binding"/>
    <property type="evidence" value="ECO:0007669"/>
    <property type="project" value="InterPro"/>
</dbReference>
<dbReference type="GO" id="GO:0003899">
    <property type="term" value="F:DNA-directed RNA polymerase activity"/>
    <property type="evidence" value="ECO:0007669"/>
    <property type="project" value="UniProtKB-EC"/>
</dbReference>
<evidence type="ECO:0000256" key="2">
    <source>
        <dbReference type="ARBA" id="ARBA00006460"/>
    </source>
</evidence>
<dbReference type="Gene3D" id="1.10.132.30">
    <property type="match status" value="1"/>
</dbReference>
<dbReference type="Gene3D" id="3.30.70.2850">
    <property type="match status" value="1"/>
</dbReference>
<dbReference type="FunFam" id="1.10.274.100:FF:000014">
    <property type="entry name" value="DNA-directed RNA polymerase subunit"/>
    <property type="match status" value="1"/>
</dbReference>
<dbReference type="FunFam" id="4.10.860.120:FF:000017">
    <property type="entry name" value="DNA-directed RNA polymerase subunit"/>
    <property type="match status" value="1"/>
</dbReference>
<dbReference type="GO" id="GO:0006351">
    <property type="term" value="P:DNA-templated transcription"/>
    <property type="evidence" value="ECO:0007669"/>
    <property type="project" value="InterPro"/>
</dbReference>
<dbReference type="PANTHER" id="PTHR19376:SF11">
    <property type="entry name" value="DNA-DIRECTED RNA POLYMERASE I SUBUNIT RPA1"/>
    <property type="match status" value="1"/>
</dbReference>
<comment type="subcellular location">
    <subcellularLocation>
        <location evidence="1">Nucleus</location>
    </subcellularLocation>
</comment>
<dbReference type="CDD" id="cd01435">
    <property type="entry name" value="RNAP_I_RPA1_N"/>
    <property type="match status" value="1"/>
</dbReference>
<dbReference type="InterPro" id="IPR038120">
    <property type="entry name" value="Rpb1_funnel_sf"/>
</dbReference>
<dbReference type="InterPro" id="IPR007066">
    <property type="entry name" value="RNA_pol_Rpb1_3"/>
</dbReference>
<evidence type="ECO:0000256" key="7">
    <source>
        <dbReference type="ARBA" id="ARBA00022833"/>
    </source>
</evidence>
<evidence type="ECO:0000256" key="6">
    <source>
        <dbReference type="ARBA" id="ARBA00022723"/>
    </source>
</evidence>
<protein>
    <recommendedName>
        <fullName evidence="11">DNA-directed RNA polymerase subunit</fullName>
        <ecNumber evidence="11">2.7.7.6</ecNumber>
    </recommendedName>
</protein>
<gene>
    <name evidence="14" type="ORF">CBOVIS_LOCUS12606</name>
</gene>
<dbReference type="InterPro" id="IPR045867">
    <property type="entry name" value="DNA-dir_RpoC_beta_prime"/>
</dbReference>
<sequence length="1749" mass="197432">MSDGLDFVRSGEEPYMQFSNFKLRNYFPHEIEKLSVLKVTQTKTFDEVRRIGHPIPGGLYDPILGPGETNDKCMTCNQYERHCPGHLGHIELDVPVFNPLLFSFTYNLLKGTCVHCHRFTCKGDGIDAKLLLVQLRCLELGAEQVALDVSAVLKDNMGGMDFLNEDDDEKAAEQIDLLIATLAGRSLDDLKNHKYVPSKNAVQFKNEIIRNFTKNFLFKRLKKCPLCKNRNGDVRNDGYRCILLDFTTSLKKSKKLIISDEYGVEEEESSDDEEKKNVNDTKNVSTTADVEIGEGSLEMQMKNVRSGHCDKLAWRAAEVREHFRILYKNEGQLLLKLFPMLIDEMASKSQVCPLDGLFCERILVPPKKFRPIRMFKGAQYEDPQTLNLRKVLEATETIKAIALIMKGDKSSTLKELVANRVHGKTINAQMHEAYLQLQLRVNAIFDEDLNKGERDHIAGIKQILEKKQGLFRMHMMGKRVNFACRSVITPDPYLDIDEIGIPDIFAKRLTFTEPVNIHNLKELKKLVRNGPNVLPGANFLIEPNGKKHIFGNFPEEVKRRMTMARTLQPGSVESLRSTTKILRHMKNGDMIMMNRQPSLHKPSIMGHRARILTGQRALRMNYAPCKAYNADFDGDEMNGHLVQSHIAQTEVREIANVGSNFLVPKDATPLLGLIQDHVVSGVLLTLRDRFLNREDFMHLVLASFAEYSKRIDIPPPTIIYPKKLWTGKQVITTILKTCIPDGKPLINLDGKAKTPLSCWSVDDLPPPPFDMSESHVIFRQGELLVGVLDKAHFGATQFGLAHCVFELYGHRCGVQLLSCFSRLFTTYLQYHGFTLGVADILVVKKGDDKRKAAVMESRTIGDQVVKTAFGLSENATKAEIKRTLAATYCNPRGQGTDVKMLDFAMKQGIAKFNDTITKSCVPGGLLRKFPQNALQLMIQSGAKGSAVNAIQISGCLGQIELEGKRMAVTIAGRTLPSFKAFDPSPRAGGYIDQRFLTGMNPQELFFHTMAGREGLIDTAVKTSRSGYLQRCIIKHLEGIRVHYDSTVRDHDGSVIQFRYGEDGMDVTKSTFINKKVMPFIESNLEAITMASKPSDVSDIDYGVKKAEKRYKKVCSWRKKEKIRNPNRNSKKSFLSAFTNFASHMEGTDKKMIISSWFELSLEERKEYAEGVPKKCPSAVNEVFNSNCTLGALPEKMLDDIEEYCTNVKDGEEPKDDLKRTLFWKGMRSLAEPGENVGLLAAQSIGEPSTQMTLNTFHFAGRGEMNVTLGIPRLREILMTASKNIATPSAQIAVIEGTPREKIDAIKRELDRVYLKQVLKNFSIEERVLLNECQSARRYLLRIEILAANKRETGARHLKRSTIMEAIEKRFITRVANSIKRKFAEITEYQQMSHRKMRQGNMSAGITGESTAKTSGLQGPDHGESSDEEAYGGREADAAEKRLHQRHRDEAAEYEGEEDELYDLRDTTNEYDLVDEDTNIKETDDEDDDDDVDIEKKRAQKEFAVKNMNRIQLVQKMADNICSYNYDAKSEKWCEVVFELPLKNKSKMDVATIVEQEVDEFIIHQTPGVERCVEREEVKDGKTVIYLQTQGVNLDALFKHSDVLDVNSLYSNDLNLILNKYGVEACAKAIVTEMNNVFAVYGIEVSKRHLSLTADYMTFTGKIEPFNRGAMSSSSSLLQKMTFETTMAFLRDALLQGEEDSVTSPSSRLVLGALQRGGTGAFDLLLDQNMISENEEYERNRMSSKKLKSC</sequence>
<dbReference type="GO" id="GO:0046872">
    <property type="term" value="F:metal ion binding"/>
    <property type="evidence" value="ECO:0007669"/>
    <property type="project" value="UniProtKB-KW"/>
</dbReference>
<evidence type="ECO:0000256" key="3">
    <source>
        <dbReference type="ARBA" id="ARBA00022478"/>
    </source>
</evidence>
<comment type="catalytic activity">
    <reaction evidence="11">
        <text>RNA(n) + a ribonucleoside 5'-triphosphate = RNA(n+1) + diphosphate</text>
        <dbReference type="Rhea" id="RHEA:21248"/>
        <dbReference type="Rhea" id="RHEA-COMP:14527"/>
        <dbReference type="Rhea" id="RHEA-COMP:17342"/>
        <dbReference type="ChEBI" id="CHEBI:33019"/>
        <dbReference type="ChEBI" id="CHEBI:61557"/>
        <dbReference type="ChEBI" id="CHEBI:140395"/>
        <dbReference type="EC" id="2.7.7.6"/>
    </reaction>
</comment>
<dbReference type="Gene3D" id="3.30.1490.180">
    <property type="entry name" value="RNA polymerase ii"/>
    <property type="match status" value="1"/>
</dbReference>
<dbReference type="SMART" id="SM00663">
    <property type="entry name" value="RPOLA_N"/>
    <property type="match status" value="1"/>
</dbReference>
<feature type="domain" description="RNA polymerase N-terminal" evidence="13">
    <location>
        <begin position="355"/>
        <end position="685"/>
    </location>
</feature>
<evidence type="ECO:0000256" key="5">
    <source>
        <dbReference type="ARBA" id="ARBA00022695"/>
    </source>
</evidence>
<dbReference type="CDD" id="cd02735">
    <property type="entry name" value="RNAP_I_Rpa1_C"/>
    <property type="match status" value="1"/>
</dbReference>
<organism evidence="14 15">
    <name type="scientific">Caenorhabditis bovis</name>
    <dbReference type="NCBI Taxonomy" id="2654633"/>
    <lineage>
        <taxon>Eukaryota</taxon>
        <taxon>Metazoa</taxon>
        <taxon>Ecdysozoa</taxon>
        <taxon>Nematoda</taxon>
        <taxon>Chromadorea</taxon>
        <taxon>Rhabditida</taxon>
        <taxon>Rhabditina</taxon>
        <taxon>Rhabditomorpha</taxon>
        <taxon>Rhabditoidea</taxon>
        <taxon>Rhabditidae</taxon>
        <taxon>Peloderinae</taxon>
        <taxon>Caenorhabditis</taxon>
    </lineage>
</organism>
<evidence type="ECO:0000313" key="15">
    <source>
        <dbReference type="Proteomes" id="UP000494206"/>
    </source>
</evidence>
<dbReference type="InterPro" id="IPR015699">
    <property type="entry name" value="DNA-dir_RNA_pol1_lsu_N"/>
</dbReference>
<evidence type="ECO:0000256" key="8">
    <source>
        <dbReference type="ARBA" id="ARBA00022842"/>
    </source>
</evidence>
<evidence type="ECO:0000256" key="12">
    <source>
        <dbReference type="SAM" id="MobiDB-lite"/>
    </source>
</evidence>